<dbReference type="Gene3D" id="3.90.75.20">
    <property type="match status" value="1"/>
</dbReference>
<keyword evidence="2" id="KW-0255">Endonuclease</keyword>
<dbReference type="Proteomes" id="UP000287896">
    <property type="component" value="Segment"/>
</dbReference>
<dbReference type="SMART" id="SM00507">
    <property type="entry name" value="HNHc"/>
    <property type="match status" value="1"/>
</dbReference>
<dbReference type="InterPro" id="IPR010902">
    <property type="entry name" value="NUMOD4"/>
</dbReference>
<accession>A0A3T0IHR5</accession>
<evidence type="ECO:0000313" key="2">
    <source>
        <dbReference type="EMBL" id="AZU98960.1"/>
    </source>
</evidence>
<dbReference type="GO" id="GO:0004519">
    <property type="term" value="F:endonuclease activity"/>
    <property type="evidence" value="ECO:0007669"/>
    <property type="project" value="UniProtKB-KW"/>
</dbReference>
<dbReference type="GO" id="GO:0016788">
    <property type="term" value="F:hydrolase activity, acting on ester bonds"/>
    <property type="evidence" value="ECO:0007669"/>
    <property type="project" value="InterPro"/>
</dbReference>
<keyword evidence="3" id="KW-1185">Reference proteome</keyword>
<dbReference type="InterPro" id="IPR003615">
    <property type="entry name" value="HNH_nuc"/>
</dbReference>
<sequence length="171" mass="19608">MKEEWKSLNGIIENGNFYEVSNFGNVRSIDRTELFKNSTRFRKGKILKYSTGKNGYRKVVLSFSGRNKTITVHRLVALAFIPNPENKPEVNHCDGNKANNNVDNLEWSTSKENIRHYHETGSSQTIISDSEVLWIRENYIPRHPEFGAVALAKKFNISTSHMNHIAKGSKR</sequence>
<name>A0A3T0IHR5_9CAUD</name>
<evidence type="ECO:0000313" key="3">
    <source>
        <dbReference type="Proteomes" id="UP000287896"/>
    </source>
</evidence>
<keyword evidence="2" id="KW-0540">Nuclease</keyword>
<dbReference type="InterPro" id="IPR044925">
    <property type="entry name" value="His-Me_finger_sf"/>
</dbReference>
<evidence type="ECO:0000259" key="1">
    <source>
        <dbReference type="SMART" id="SM00507"/>
    </source>
</evidence>
<reference evidence="2 3" key="1">
    <citation type="submission" date="2018-12" db="EMBL/GenBank/DDBJ databases">
        <title>Characterization of a novel siphovirus infacting Bacillus anthracis.</title>
        <authorList>
            <person name="Hu X."/>
            <person name="Wan X."/>
            <person name="Geng P."/>
            <person name="Yuan Z."/>
        </authorList>
    </citation>
    <scope>NUCLEOTIDE SEQUENCE [LARGE SCALE GENOMIC DNA]</scope>
</reference>
<dbReference type="EMBL" id="MK288021">
    <property type="protein sequence ID" value="AZU98960.1"/>
    <property type="molecule type" value="Genomic_DNA"/>
</dbReference>
<dbReference type="Pfam" id="PF07463">
    <property type="entry name" value="NUMOD4"/>
    <property type="match status" value="1"/>
</dbReference>
<organism evidence="2 3">
    <name type="scientific">Bacillus phage pW2</name>
    <dbReference type="NCBI Taxonomy" id="2500559"/>
    <lineage>
        <taxon>Viruses</taxon>
        <taxon>Duplodnaviria</taxon>
        <taxon>Heunggongvirae</taxon>
        <taxon>Uroviricota</taxon>
        <taxon>Caudoviricetes</taxon>
        <taxon>Joanripponvirinae</taxon>
        <taxon>Sophritavirus</taxon>
        <taxon>Sophritavirus pW2</taxon>
    </lineage>
</organism>
<gene>
    <name evidence="2" type="ORF">pW2_128</name>
</gene>
<proteinExistence type="predicted"/>
<protein>
    <submittedName>
        <fullName evidence="2">HNH endonuclease IV</fullName>
    </submittedName>
</protein>
<dbReference type="SUPFAM" id="SSF54060">
    <property type="entry name" value="His-Me finger endonucleases"/>
    <property type="match status" value="1"/>
</dbReference>
<feature type="domain" description="HNH nuclease" evidence="1">
    <location>
        <begin position="66"/>
        <end position="114"/>
    </location>
</feature>
<dbReference type="Pfam" id="PF13392">
    <property type="entry name" value="HNH_3"/>
    <property type="match status" value="1"/>
</dbReference>
<keyword evidence="2" id="KW-0378">Hydrolase</keyword>